<dbReference type="SUPFAM" id="SSF52172">
    <property type="entry name" value="CheY-like"/>
    <property type="match status" value="1"/>
</dbReference>
<keyword evidence="5" id="KW-1185">Reference proteome</keyword>
<proteinExistence type="predicted"/>
<comment type="caution">
    <text evidence="4">The sequence shown here is derived from an EMBL/GenBank/DDBJ whole genome shotgun (WGS) entry which is preliminary data.</text>
</comment>
<gene>
    <name evidence="4" type="ORF">SE18_19110</name>
</gene>
<dbReference type="AlphaFoldDB" id="A0A0P6YFD7"/>
<dbReference type="Pfam" id="PF00072">
    <property type="entry name" value="Response_reg"/>
    <property type="match status" value="1"/>
</dbReference>
<evidence type="ECO:0000259" key="3">
    <source>
        <dbReference type="PROSITE" id="PS50110"/>
    </source>
</evidence>
<keyword evidence="1 2" id="KW-0597">Phosphoprotein</keyword>
<sequence length="131" mass="14491">MHILIVDDDQDNRTILTTRLQRRGFKISTAKTGIEGLMLALQLKPDLILMDMSMPELHGWGATAQLKASPQTRAIPVIAITAYNLAGDRQRCLAVGCDAYVEKPIDFAYLLSTIQLVADRHKLAFEIKLGG</sequence>
<dbReference type="RefSeq" id="WP_054536063.1">
    <property type="nucleotide sequence ID" value="NZ_LGKP01000027.1"/>
</dbReference>
<protein>
    <submittedName>
        <fullName evidence="4">Chemotaxis protein CheY</fullName>
    </submittedName>
</protein>
<dbReference type="InterPro" id="IPR011006">
    <property type="entry name" value="CheY-like_superfamily"/>
</dbReference>
<reference evidence="4 5" key="1">
    <citation type="submission" date="2015-07" db="EMBL/GenBank/DDBJ databases">
        <title>Whole genome sequence of Herpetosiphon geysericola DSM 7119.</title>
        <authorList>
            <person name="Hemp J."/>
            <person name="Ward L.M."/>
            <person name="Pace L.A."/>
            <person name="Fischer W.W."/>
        </authorList>
    </citation>
    <scope>NUCLEOTIDE SEQUENCE [LARGE SCALE GENOMIC DNA]</scope>
    <source>
        <strain evidence="4 5">DSM 7119</strain>
    </source>
</reference>
<feature type="domain" description="Response regulatory" evidence="3">
    <location>
        <begin position="2"/>
        <end position="118"/>
    </location>
</feature>
<dbReference type="STRING" id="70996.SE18_19110"/>
<dbReference type="EMBL" id="LGKP01000027">
    <property type="protein sequence ID" value="KPL83686.1"/>
    <property type="molecule type" value="Genomic_DNA"/>
</dbReference>
<name>A0A0P6YFD7_9CHLR</name>
<dbReference type="OrthoDB" id="9802491at2"/>
<evidence type="ECO:0000256" key="2">
    <source>
        <dbReference type="PROSITE-ProRule" id="PRU00169"/>
    </source>
</evidence>
<evidence type="ECO:0000256" key="1">
    <source>
        <dbReference type="ARBA" id="ARBA00022553"/>
    </source>
</evidence>
<dbReference type="SMART" id="SM00448">
    <property type="entry name" value="REC"/>
    <property type="match status" value="1"/>
</dbReference>
<dbReference type="InterPro" id="IPR001789">
    <property type="entry name" value="Sig_transdc_resp-reg_receiver"/>
</dbReference>
<feature type="modified residue" description="4-aspartylphosphate" evidence="2">
    <location>
        <position position="51"/>
    </location>
</feature>
<accession>A0A0P6YFD7</accession>
<dbReference type="PROSITE" id="PS50110">
    <property type="entry name" value="RESPONSE_REGULATORY"/>
    <property type="match status" value="1"/>
</dbReference>
<organism evidence="4 5">
    <name type="scientific">Herpetosiphon geysericola</name>
    <dbReference type="NCBI Taxonomy" id="70996"/>
    <lineage>
        <taxon>Bacteria</taxon>
        <taxon>Bacillati</taxon>
        <taxon>Chloroflexota</taxon>
        <taxon>Chloroflexia</taxon>
        <taxon>Herpetosiphonales</taxon>
        <taxon>Herpetosiphonaceae</taxon>
        <taxon>Herpetosiphon</taxon>
    </lineage>
</organism>
<dbReference type="Gene3D" id="3.40.50.2300">
    <property type="match status" value="1"/>
</dbReference>
<dbReference type="PANTHER" id="PTHR45339:SF3">
    <property type="entry name" value="HISTIDINE KINASE"/>
    <property type="match status" value="1"/>
</dbReference>
<evidence type="ECO:0000313" key="4">
    <source>
        <dbReference type="EMBL" id="KPL83686.1"/>
    </source>
</evidence>
<evidence type="ECO:0000313" key="5">
    <source>
        <dbReference type="Proteomes" id="UP000050277"/>
    </source>
</evidence>
<dbReference type="PANTHER" id="PTHR45339">
    <property type="entry name" value="HYBRID SIGNAL TRANSDUCTION HISTIDINE KINASE J"/>
    <property type="match status" value="1"/>
</dbReference>
<dbReference type="Proteomes" id="UP000050277">
    <property type="component" value="Unassembled WGS sequence"/>
</dbReference>
<dbReference type="GO" id="GO:0000160">
    <property type="term" value="P:phosphorelay signal transduction system"/>
    <property type="evidence" value="ECO:0007669"/>
    <property type="project" value="InterPro"/>
</dbReference>